<feature type="domain" description="NB-ARC" evidence="2">
    <location>
        <begin position="44"/>
        <end position="139"/>
    </location>
</feature>
<sequence length="141" mass="15734">MERLDSIATDKAKSHLSKKTIALEMKRDLTCSFILPGVVGRRNKSEEIVEVLMQENGFYECLSVVSIVGIGGLGKITHAILVYRDERIVKNFPLRIWLCASQDFDVIKLARNIVNLASGVSCDNFNVEQVHSSLQDALRAN</sequence>
<dbReference type="PANTHER" id="PTHR36766">
    <property type="entry name" value="PLANT BROAD-SPECTRUM MILDEW RESISTANCE PROTEIN RPW8"/>
    <property type="match status" value="1"/>
</dbReference>
<proteinExistence type="predicted"/>
<dbReference type="InterPro" id="IPR027417">
    <property type="entry name" value="P-loop_NTPase"/>
</dbReference>
<dbReference type="PANTHER" id="PTHR36766:SF37">
    <property type="entry name" value="DISEASE RESISTANCE PROTEIN RGA1"/>
    <property type="match status" value="1"/>
</dbReference>
<gene>
    <name evidence="3" type="primary">LOC107765288</name>
</gene>
<dbReference type="SUPFAM" id="SSF52540">
    <property type="entry name" value="P-loop containing nucleoside triphosphate hydrolases"/>
    <property type="match status" value="1"/>
</dbReference>
<dbReference type="KEGG" id="nta:107765288"/>
<dbReference type="AlphaFoldDB" id="A0A1S3XHL8"/>
<dbReference type="OrthoDB" id="2018467at2759"/>
<dbReference type="PaxDb" id="4097-A0A1S3XHL8"/>
<reference evidence="3" key="1">
    <citation type="submission" date="2025-08" db="UniProtKB">
        <authorList>
            <consortium name="RefSeq"/>
        </authorList>
    </citation>
    <scope>IDENTIFICATION</scope>
</reference>
<evidence type="ECO:0000259" key="2">
    <source>
        <dbReference type="Pfam" id="PF00931"/>
    </source>
</evidence>
<name>A0A1S3XHL8_TOBAC</name>
<dbReference type="RefSeq" id="XP_016439398.1">
    <property type="nucleotide sequence ID" value="XM_016583912.1"/>
</dbReference>
<evidence type="ECO:0000313" key="3">
    <source>
        <dbReference type="RefSeq" id="XP_016439398.1"/>
    </source>
</evidence>
<dbReference type="GO" id="GO:0006952">
    <property type="term" value="P:defense response"/>
    <property type="evidence" value="ECO:0007669"/>
    <property type="project" value="UniProtKB-KW"/>
</dbReference>
<dbReference type="Gene3D" id="3.40.50.300">
    <property type="entry name" value="P-loop containing nucleotide triphosphate hydrolases"/>
    <property type="match status" value="1"/>
</dbReference>
<dbReference type="Pfam" id="PF00931">
    <property type="entry name" value="NB-ARC"/>
    <property type="match status" value="1"/>
</dbReference>
<accession>A0A1S3XHL8</accession>
<evidence type="ECO:0000256" key="1">
    <source>
        <dbReference type="ARBA" id="ARBA00022821"/>
    </source>
</evidence>
<keyword evidence="1" id="KW-0611">Plant defense</keyword>
<protein>
    <submittedName>
        <fullName evidence="3">Disease resistance protein RGA3</fullName>
    </submittedName>
</protein>
<organism evidence="3">
    <name type="scientific">Nicotiana tabacum</name>
    <name type="common">Common tobacco</name>
    <dbReference type="NCBI Taxonomy" id="4097"/>
    <lineage>
        <taxon>Eukaryota</taxon>
        <taxon>Viridiplantae</taxon>
        <taxon>Streptophyta</taxon>
        <taxon>Embryophyta</taxon>
        <taxon>Tracheophyta</taxon>
        <taxon>Spermatophyta</taxon>
        <taxon>Magnoliopsida</taxon>
        <taxon>eudicotyledons</taxon>
        <taxon>Gunneridae</taxon>
        <taxon>Pentapetalae</taxon>
        <taxon>asterids</taxon>
        <taxon>lamiids</taxon>
        <taxon>Solanales</taxon>
        <taxon>Solanaceae</taxon>
        <taxon>Nicotianoideae</taxon>
        <taxon>Nicotianeae</taxon>
        <taxon>Nicotiana</taxon>
    </lineage>
</organism>
<dbReference type="STRING" id="4097.A0A1S3XHL8"/>
<dbReference type="InterPro" id="IPR002182">
    <property type="entry name" value="NB-ARC"/>
</dbReference>
<dbReference type="GO" id="GO:0043531">
    <property type="term" value="F:ADP binding"/>
    <property type="evidence" value="ECO:0007669"/>
    <property type="project" value="InterPro"/>
</dbReference>